<dbReference type="Proteomes" id="UP000600139">
    <property type="component" value="Unassembled WGS sequence"/>
</dbReference>
<evidence type="ECO:0000259" key="6">
    <source>
        <dbReference type="Pfam" id="PF08281"/>
    </source>
</evidence>
<dbReference type="GO" id="GO:0006352">
    <property type="term" value="P:DNA-templated transcription initiation"/>
    <property type="evidence" value="ECO:0007669"/>
    <property type="project" value="InterPro"/>
</dbReference>
<dbReference type="InterPro" id="IPR007627">
    <property type="entry name" value="RNA_pol_sigma70_r2"/>
</dbReference>
<comment type="similarity">
    <text evidence="1">Belongs to the sigma-70 factor family. ECF subfamily.</text>
</comment>
<organism evidence="7 8">
    <name type="scientific">Luteolibacter yonseiensis</name>
    <dbReference type="NCBI Taxonomy" id="1144680"/>
    <lineage>
        <taxon>Bacteria</taxon>
        <taxon>Pseudomonadati</taxon>
        <taxon>Verrucomicrobiota</taxon>
        <taxon>Verrucomicrobiia</taxon>
        <taxon>Verrucomicrobiales</taxon>
        <taxon>Verrucomicrobiaceae</taxon>
        <taxon>Luteolibacter</taxon>
    </lineage>
</organism>
<dbReference type="NCBIfam" id="TIGR02937">
    <property type="entry name" value="sigma70-ECF"/>
    <property type="match status" value="1"/>
</dbReference>
<dbReference type="InterPro" id="IPR039425">
    <property type="entry name" value="RNA_pol_sigma-70-like"/>
</dbReference>
<dbReference type="InterPro" id="IPR014284">
    <property type="entry name" value="RNA_pol_sigma-70_dom"/>
</dbReference>
<keyword evidence="2" id="KW-0805">Transcription regulation</keyword>
<dbReference type="Pfam" id="PF04542">
    <property type="entry name" value="Sigma70_r2"/>
    <property type="match status" value="1"/>
</dbReference>
<reference evidence="7" key="1">
    <citation type="submission" date="2021-01" db="EMBL/GenBank/DDBJ databases">
        <title>Modified the classification status of verrucomicrobia.</title>
        <authorList>
            <person name="Feng X."/>
        </authorList>
    </citation>
    <scope>NUCLEOTIDE SEQUENCE</scope>
    <source>
        <strain evidence="7">JCM 18052</strain>
    </source>
</reference>
<name>A0A934R8X0_9BACT</name>
<evidence type="ECO:0000313" key="8">
    <source>
        <dbReference type="Proteomes" id="UP000600139"/>
    </source>
</evidence>
<feature type="domain" description="RNA polymerase sigma factor 70 region 4 type 2" evidence="6">
    <location>
        <begin position="148"/>
        <end position="199"/>
    </location>
</feature>
<evidence type="ECO:0000256" key="1">
    <source>
        <dbReference type="ARBA" id="ARBA00010641"/>
    </source>
</evidence>
<dbReference type="EMBL" id="JAENIK010000012">
    <property type="protein sequence ID" value="MBK1817219.1"/>
    <property type="molecule type" value="Genomic_DNA"/>
</dbReference>
<dbReference type="PANTHER" id="PTHR43133:SF62">
    <property type="entry name" value="RNA POLYMERASE SIGMA FACTOR SIGZ"/>
    <property type="match status" value="1"/>
</dbReference>
<evidence type="ECO:0000256" key="3">
    <source>
        <dbReference type="ARBA" id="ARBA00023082"/>
    </source>
</evidence>
<keyword evidence="3" id="KW-0731">Sigma factor</keyword>
<dbReference type="InterPro" id="IPR013324">
    <property type="entry name" value="RNA_pol_sigma_r3/r4-like"/>
</dbReference>
<gene>
    <name evidence="7" type="ORF">JIN84_16485</name>
</gene>
<dbReference type="InterPro" id="IPR013249">
    <property type="entry name" value="RNA_pol_sigma70_r4_t2"/>
</dbReference>
<sequence length="209" mass="24036">MFNISPMIEQDPLPSPTFPLGLGEDRSGEAIALIARMAKEDGTALTELHGMWSPILLGIACRILGDRREAEEAVQDTFVRLWHRSSDYDPKQSAPFAWAFAVMRGYCIDRLRYRHRGKRDSSRVVPIHLHAPPEEIEDPRVMALDDWRRVRNALEVLGSDERRCLELAVFLEYTHSEISEHLGTPLGTVKNRLRRALEKVRNQLSRHEF</sequence>
<dbReference type="SUPFAM" id="SSF88946">
    <property type="entry name" value="Sigma2 domain of RNA polymerase sigma factors"/>
    <property type="match status" value="1"/>
</dbReference>
<evidence type="ECO:0000259" key="5">
    <source>
        <dbReference type="Pfam" id="PF04542"/>
    </source>
</evidence>
<dbReference type="Gene3D" id="1.10.10.10">
    <property type="entry name" value="Winged helix-like DNA-binding domain superfamily/Winged helix DNA-binding domain"/>
    <property type="match status" value="1"/>
</dbReference>
<dbReference type="AlphaFoldDB" id="A0A934R8X0"/>
<evidence type="ECO:0000313" key="7">
    <source>
        <dbReference type="EMBL" id="MBK1817219.1"/>
    </source>
</evidence>
<dbReference type="Gene3D" id="1.10.1740.10">
    <property type="match status" value="1"/>
</dbReference>
<dbReference type="Pfam" id="PF08281">
    <property type="entry name" value="Sigma70_r4_2"/>
    <property type="match status" value="1"/>
</dbReference>
<feature type="domain" description="RNA polymerase sigma-70 region 2" evidence="5">
    <location>
        <begin position="53"/>
        <end position="116"/>
    </location>
</feature>
<dbReference type="GO" id="GO:0016987">
    <property type="term" value="F:sigma factor activity"/>
    <property type="evidence" value="ECO:0007669"/>
    <property type="project" value="UniProtKB-KW"/>
</dbReference>
<protein>
    <submittedName>
        <fullName evidence="7">Sigma-70 family RNA polymerase sigma factor</fullName>
    </submittedName>
</protein>
<comment type="caution">
    <text evidence="7">The sequence shown here is derived from an EMBL/GenBank/DDBJ whole genome shotgun (WGS) entry which is preliminary data.</text>
</comment>
<keyword evidence="8" id="KW-1185">Reference proteome</keyword>
<evidence type="ECO:0000256" key="2">
    <source>
        <dbReference type="ARBA" id="ARBA00023015"/>
    </source>
</evidence>
<proteinExistence type="inferred from homology"/>
<evidence type="ECO:0000256" key="4">
    <source>
        <dbReference type="ARBA" id="ARBA00023163"/>
    </source>
</evidence>
<dbReference type="SUPFAM" id="SSF88659">
    <property type="entry name" value="Sigma3 and sigma4 domains of RNA polymerase sigma factors"/>
    <property type="match status" value="1"/>
</dbReference>
<dbReference type="InterPro" id="IPR036388">
    <property type="entry name" value="WH-like_DNA-bd_sf"/>
</dbReference>
<accession>A0A934R8X0</accession>
<dbReference type="RefSeq" id="WP_200352168.1">
    <property type="nucleotide sequence ID" value="NZ_BAABHZ010000001.1"/>
</dbReference>
<dbReference type="CDD" id="cd06171">
    <property type="entry name" value="Sigma70_r4"/>
    <property type="match status" value="1"/>
</dbReference>
<dbReference type="InterPro" id="IPR013325">
    <property type="entry name" value="RNA_pol_sigma_r2"/>
</dbReference>
<dbReference type="GO" id="GO:0003677">
    <property type="term" value="F:DNA binding"/>
    <property type="evidence" value="ECO:0007669"/>
    <property type="project" value="InterPro"/>
</dbReference>
<keyword evidence="4" id="KW-0804">Transcription</keyword>
<dbReference type="PANTHER" id="PTHR43133">
    <property type="entry name" value="RNA POLYMERASE ECF-TYPE SIGMA FACTO"/>
    <property type="match status" value="1"/>
</dbReference>